<evidence type="ECO:0000256" key="2">
    <source>
        <dbReference type="ARBA" id="ARBA00041112"/>
    </source>
</evidence>
<reference evidence="3" key="1">
    <citation type="submission" date="2021-12" db="EMBL/GenBank/DDBJ databases">
        <authorList>
            <person name="Martin H S."/>
        </authorList>
    </citation>
    <scope>NUCLEOTIDE SEQUENCE</scope>
</reference>
<dbReference type="PANTHER" id="PTHR12475:SF4">
    <property type="entry name" value="PROTEIN THEM6"/>
    <property type="match status" value="1"/>
</dbReference>
<dbReference type="EMBL" id="OV170227">
    <property type="protein sequence ID" value="CAH0728771.1"/>
    <property type="molecule type" value="Genomic_DNA"/>
</dbReference>
<dbReference type="Pfam" id="PF13279">
    <property type="entry name" value="4HBT_2"/>
    <property type="match status" value="1"/>
</dbReference>
<evidence type="ECO:0000256" key="1">
    <source>
        <dbReference type="ARBA" id="ARBA00038228"/>
    </source>
</evidence>
<organism evidence="3 4">
    <name type="scientific">Brenthis ino</name>
    <name type="common">lesser marbled fritillary</name>
    <dbReference type="NCBI Taxonomy" id="405034"/>
    <lineage>
        <taxon>Eukaryota</taxon>
        <taxon>Metazoa</taxon>
        <taxon>Ecdysozoa</taxon>
        <taxon>Arthropoda</taxon>
        <taxon>Hexapoda</taxon>
        <taxon>Insecta</taxon>
        <taxon>Pterygota</taxon>
        <taxon>Neoptera</taxon>
        <taxon>Endopterygota</taxon>
        <taxon>Lepidoptera</taxon>
        <taxon>Glossata</taxon>
        <taxon>Ditrysia</taxon>
        <taxon>Papilionoidea</taxon>
        <taxon>Nymphalidae</taxon>
        <taxon>Heliconiinae</taxon>
        <taxon>Argynnini</taxon>
        <taxon>Brenthis</taxon>
    </lineage>
</organism>
<sequence length="190" mass="22346">MFCDVNYVIRTTFTVISSRFYQRKYSLNAVTTIYGICTFQDCDVFFKAIRIARIIRELDFARYHFYDRTGIYDRSREVGIRSLQGSTLTVSFDIVPLFVPYKINTKLVYWDERSLFLEHEVITLHDGKMRCLVVSRQFALPITNNSSKETTVNLLKYLPGSSRTPQCPQYIKEWLLSMKINSEKLKKMSI</sequence>
<name>A0A8J9YI84_9NEOP</name>
<feature type="non-terminal residue" evidence="3">
    <location>
        <position position="190"/>
    </location>
</feature>
<dbReference type="InterPro" id="IPR051490">
    <property type="entry name" value="THEM6_lcsJ_thioesterase"/>
</dbReference>
<dbReference type="PANTHER" id="PTHR12475">
    <property type="match status" value="1"/>
</dbReference>
<dbReference type="InterPro" id="IPR029069">
    <property type="entry name" value="HotDog_dom_sf"/>
</dbReference>
<protein>
    <recommendedName>
        <fullName evidence="2">Protein THEM6</fullName>
    </recommendedName>
</protein>
<dbReference type="SUPFAM" id="SSF54637">
    <property type="entry name" value="Thioesterase/thiol ester dehydrase-isomerase"/>
    <property type="match status" value="1"/>
</dbReference>
<accession>A0A8J9YI84</accession>
<gene>
    <name evidence="3" type="ORF">BINO364_LOCUS13949</name>
</gene>
<dbReference type="OrthoDB" id="265761at2759"/>
<evidence type="ECO:0000313" key="4">
    <source>
        <dbReference type="Proteomes" id="UP000838878"/>
    </source>
</evidence>
<proteinExistence type="inferred from homology"/>
<keyword evidence="4" id="KW-1185">Reference proteome</keyword>
<dbReference type="Proteomes" id="UP000838878">
    <property type="component" value="Chromosome 7"/>
</dbReference>
<dbReference type="AlphaFoldDB" id="A0A8J9YI84"/>
<evidence type="ECO:0000313" key="3">
    <source>
        <dbReference type="EMBL" id="CAH0728771.1"/>
    </source>
</evidence>
<comment type="similarity">
    <text evidence="1">Belongs to the THEM6 family.</text>
</comment>